<feature type="domain" description="Glycosyltransferase 2-like" evidence="6">
    <location>
        <begin position="7"/>
        <end position="109"/>
    </location>
</feature>
<dbReference type="EMBL" id="OMOR01000001">
    <property type="protein sequence ID" value="SPH20438.1"/>
    <property type="molecule type" value="Genomic_DNA"/>
</dbReference>
<evidence type="ECO:0000313" key="8">
    <source>
        <dbReference type="Proteomes" id="UP000244880"/>
    </source>
</evidence>
<dbReference type="InterPro" id="IPR029044">
    <property type="entry name" value="Nucleotide-diphossugar_trans"/>
</dbReference>
<evidence type="ECO:0000259" key="6">
    <source>
        <dbReference type="Pfam" id="PF00535"/>
    </source>
</evidence>
<protein>
    <recommendedName>
        <fullName evidence="6">Glycosyltransferase 2-like domain-containing protein</fullName>
    </recommendedName>
</protein>
<evidence type="ECO:0000256" key="1">
    <source>
        <dbReference type="ARBA" id="ARBA00004236"/>
    </source>
</evidence>
<comment type="subcellular location">
    <subcellularLocation>
        <location evidence="1">Cell membrane</location>
    </subcellularLocation>
</comment>
<dbReference type="PROSITE" id="PS51257">
    <property type="entry name" value="PROKAR_LIPOPROTEIN"/>
    <property type="match status" value="1"/>
</dbReference>
<name>A0A2R8BBL4_9RHOB</name>
<dbReference type="AlphaFoldDB" id="A0A2R8BBL4"/>
<keyword evidence="3" id="KW-0328">Glycosyltransferase</keyword>
<dbReference type="GO" id="GO:0016757">
    <property type="term" value="F:glycosyltransferase activity"/>
    <property type="evidence" value="ECO:0007669"/>
    <property type="project" value="UniProtKB-KW"/>
</dbReference>
<gene>
    <name evidence="7" type="ORF">ASD8599_01174</name>
</gene>
<dbReference type="NCBIfam" id="TIGR04283">
    <property type="entry name" value="glyco_like_mftF"/>
    <property type="match status" value="1"/>
</dbReference>
<organism evidence="7 8">
    <name type="scientific">Ascidiaceihabitans donghaensis</name>
    <dbReference type="NCBI Taxonomy" id="1510460"/>
    <lineage>
        <taxon>Bacteria</taxon>
        <taxon>Pseudomonadati</taxon>
        <taxon>Pseudomonadota</taxon>
        <taxon>Alphaproteobacteria</taxon>
        <taxon>Rhodobacterales</taxon>
        <taxon>Paracoccaceae</taxon>
        <taxon>Ascidiaceihabitans</taxon>
    </lineage>
</organism>
<dbReference type="PANTHER" id="PTHR43646">
    <property type="entry name" value="GLYCOSYLTRANSFERASE"/>
    <property type="match status" value="1"/>
</dbReference>
<dbReference type="InterPro" id="IPR026461">
    <property type="entry name" value="Trfase_2_rSAM/seldom_assoc"/>
</dbReference>
<evidence type="ECO:0000256" key="2">
    <source>
        <dbReference type="ARBA" id="ARBA00022475"/>
    </source>
</evidence>
<dbReference type="PANTHER" id="PTHR43646:SF2">
    <property type="entry name" value="GLYCOSYLTRANSFERASE 2-LIKE DOMAIN-CONTAINING PROTEIN"/>
    <property type="match status" value="1"/>
</dbReference>
<dbReference type="InterPro" id="IPR001173">
    <property type="entry name" value="Glyco_trans_2-like"/>
</dbReference>
<keyword evidence="2" id="KW-1003">Cell membrane</keyword>
<dbReference type="GO" id="GO:0005886">
    <property type="term" value="C:plasma membrane"/>
    <property type="evidence" value="ECO:0007669"/>
    <property type="project" value="UniProtKB-SubCell"/>
</dbReference>
<dbReference type="Proteomes" id="UP000244880">
    <property type="component" value="Unassembled WGS sequence"/>
</dbReference>
<dbReference type="Gene3D" id="3.90.550.10">
    <property type="entry name" value="Spore Coat Polysaccharide Biosynthesis Protein SpsA, Chain A"/>
    <property type="match status" value="1"/>
</dbReference>
<evidence type="ECO:0000256" key="4">
    <source>
        <dbReference type="ARBA" id="ARBA00022679"/>
    </source>
</evidence>
<keyword evidence="5" id="KW-0472">Membrane</keyword>
<accession>A0A2R8BBL4</accession>
<evidence type="ECO:0000256" key="5">
    <source>
        <dbReference type="ARBA" id="ARBA00023136"/>
    </source>
</evidence>
<reference evidence="7 8" key="1">
    <citation type="submission" date="2018-03" db="EMBL/GenBank/DDBJ databases">
        <authorList>
            <person name="Keele B.F."/>
        </authorList>
    </citation>
    <scope>NUCLEOTIDE SEQUENCE [LARGE SCALE GENOMIC DNA]</scope>
    <source>
        <strain evidence="7 8">CECT 8599</strain>
    </source>
</reference>
<dbReference type="SUPFAM" id="SSF53448">
    <property type="entry name" value="Nucleotide-diphospho-sugar transferases"/>
    <property type="match status" value="1"/>
</dbReference>
<dbReference type="CDD" id="cd02522">
    <property type="entry name" value="GT_2_like_a"/>
    <property type="match status" value="1"/>
</dbReference>
<dbReference type="Pfam" id="PF00535">
    <property type="entry name" value="Glycos_transf_2"/>
    <property type="match status" value="1"/>
</dbReference>
<evidence type="ECO:0000313" key="7">
    <source>
        <dbReference type="EMBL" id="SPH20438.1"/>
    </source>
</evidence>
<sequence>MMRAPISVVIPTLNAGASLHGSLACLMEGVEAGVIREVIISDGGSTDQTIALAKDWGAEIVSGPASRGGQLQRGCAAAQGAWLLVLHADTQLSPGWVGPVMRHMQGRKAGWFQLAFDKGGLPAKIVAGWANWRSRRGLPYGDQGLFLLRDMYEVVGGYVDQPLMEDVAMARALKGQLAPIDVVAITSAQKYQSQGWMRRGGRNLLVLLRYSFGADVETLARSYRK</sequence>
<proteinExistence type="predicted"/>
<keyword evidence="4" id="KW-0808">Transferase</keyword>
<keyword evidence="8" id="KW-1185">Reference proteome</keyword>
<evidence type="ECO:0000256" key="3">
    <source>
        <dbReference type="ARBA" id="ARBA00022676"/>
    </source>
</evidence>